<accession>A0A423WBX1</accession>
<evidence type="ECO:0000313" key="4">
    <source>
        <dbReference type="EMBL" id="ROW00872.1"/>
    </source>
</evidence>
<dbReference type="InParanoid" id="A0A423WBX1"/>
<protein>
    <recommendedName>
        <fullName evidence="3">BZIP domain-containing protein</fullName>
    </recommendedName>
</protein>
<evidence type="ECO:0000256" key="1">
    <source>
        <dbReference type="SAM" id="Coils"/>
    </source>
</evidence>
<dbReference type="STRING" id="1230097.A0A423WBX1"/>
<comment type="caution">
    <text evidence="4">The sequence shown here is derived from an EMBL/GenBank/DDBJ whole genome shotgun (WGS) entry which is preliminary data.</text>
</comment>
<feature type="compositionally biased region" description="Basic and acidic residues" evidence="2">
    <location>
        <begin position="168"/>
        <end position="191"/>
    </location>
</feature>
<feature type="coiled-coil region" evidence="1">
    <location>
        <begin position="97"/>
        <end position="124"/>
    </location>
</feature>
<keyword evidence="1" id="KW-0175">Coiled coil</keyword>
<dbReference type="OrthoDB" id="3555317at2759"/>
<evidence type="ECO:0000256" key="2">
    <source>
        <dbReference type="SAM" id="MobiDB-lite"/>
    </source>
</evidence>
<feature type="region of interest" description="Disordered" evidence="2">
    <location>
        <begin position="1"/>
        <end position="87"/>
    </location>
</feature>
<reference evidence="4 5" key="1">
    <citation type="submission" date="2015-09" db="EMBL/GenBank/DDBJ databases">
        <title>Host preference determinants of Valsa canker pathogens revealed by comparative genomics.</title>
        <authorList>
            <person name="Yin Z."/>
            <person name="Huang L."/>
        </authorList>
    </citation>
    <scope>NUCLEOTIDE SEQUENCE [LARGE SCALE GENOMIC DNA]</scope>
    <source>
        <strain evidence="4 5">SXYLt</strain>
    </source>
</reference>
<keyword evidence="5" id="KW-1185">Reference proteome</keyword>
<dbReference type="EMBL" id="LKEB01000055">
    <property type="protein sequence ID" value="ROW00872.1"/>
    <property type="molecule type" value="Genomic_DNA"/>
</dbReference>
<evidence type="ECO:0000259" key="3">
    <source>
        <dbReference type="Pfam" id="PF00170"/>
    </source>
</evidence>
<feature type="compositionally biased region" description="Basic and acidic residues" evidence="2">
    <location>
        <begin position="24"/>
        <end position="38"/>
    </location>
</feature>
<organism evidence="4 5">
    <name type="scientific">Cytospora leucostoma</name>
    <dbReference type="NCBI Taxonomy" id="1230097"/>
    <lineage>
        <taxon>Eukaryota</taxon>
        <taxon>Fungi</taxon>
        <taxon>Dikarya</taxon>
        <taxon>Ascomycota</taxon>
        <taxon>Pezizomycotina</taxon>
        <taxon>Sordariomycetes</taxon>
        <taxon>Sordariomycetidae</taxon>
        <taxon>Diaporthales</taxon>
        <taxon>Cytosporaceae</taxon>
        <taxon>Cytospora</taxon>
    </lineage>
</organism>
<dbReference type="InterPro" id="IPR046347">
    <property type="entry name" value="bZIP_sf"/>
</dbReference>
<dbReference type="Pfam" id="PF00170">
    <property type="entry name" value="bZIP_1"/>
    <property type="match status" value="1"/>
</dbReference>
<gene>
    <name evidence="4" type="ORF">VPNG_08265</name>
</gene>
<dbReference type="GO" id="GO:0003700">
    <property type="term" value="F:DNA-binding transcription factor activity"/>
    <property type="evidence" value="ECO:0007669"/>
    <property type="project" value="InterPro"/>
</dbReference>
<dbReference type="Proteomes" id="UP000285146">
    <property type="component" value="Unassembled WGS sequence"/>
</dbReference>
<evidence type="ECO:0000313" key="5">
    <source>
        <dbReference type="Proteomes" id="UP000285146"/>
    </source>
</evidence>
<dbReference type="Gene3D" id="1.20.5.170">
    <property type="match status" value="1"/>
</dbReference>
<feature type="region of interest" description="Disordered" evidence="2">
    <location>
        <begin position="160"/>
        <end position="209"/>
    </location>
</feature>
<sequence length="636" mass="70245">MPPEPGIPGAERYVGPGFTNKTGKAKESSSRHPDESSRKRAKKAPVTVVTHIKEDGIDDGEGDRNKRARGRPRLITKDQTASERRRTQIRLAQRAYRSRKENAIQTLEKKVQDLRETNEKMSNAFMQLHDFAVSLGLLERVPEFARELRATTEKFLALARESSEGGEQDERAESPAPEADKVTRQDRERSSSPEAIEAQPSDEQPVHSWGGCVVMTEPEMTPNHSLSDLPSAISTATRHPLDYEIITMPTLENASFPFGLNHENGFQGVFDQTPLPPAYQFSPLYTLPIPGSLASAESTFGRRLQRTALERGLQLITMANPPKERFAKVFGFSMLFESLEKVRDRLRTSLDRTIAESLNNWQAPFWALGGAGQHHIQQDHTQGRVGNQGTTDRQKYAFAGGHFGLGPFDTKTGEIRNKRIDPRMRITLPGFQGDFYDAEEVELYLQSRGVSIGPGQDYVTTHVDIASFEEAEGQQSIAVFDEWPQSIDDAFDLKQPSKTLTPPSLFPGTGSVMGGTSQSMSDMTGSSNAWPVHDGASSGMFGMSTLQSQFPDFFTGRSLPPGTLGHDPSALALAGFTTRGDNTPETRKRLITLDVNAFIAEIVSRAVCLGRSPGFRPKDVNAAFWIATRSDDIVSF</sequence>
<proteinExistence type="predicted"/>
<dbReference type="CDD" id="cd14688">
    <property type="entry name" value="bZIP_YAP"/>
    <property type="match status" value="1"/>
</dbReference>
<dbReference type="InterPro" id="IPR004827">
    <property type="entry name" value="bZIP"/>
</dbReference>
<name>A0A423WBX1_9PEZI</name>
<dbReference type="SUPFAM" id="SSF57959">
    <property type="entry name" value="Leucine zipper domain"/>
    <property type="match status" value="1"/>
</dbReference>
<dbReference type="PANTHER" id="PTHR40618:SF1">
    <property type="entry name" value="B-ZIP TRANSCRIPTION FACTOR (EUROFUNG)"/>
    <property type="match status" value="1"/>
</dbReference>
<dbReference type="PANTHER" id="PTHR40618">
    <property type="entry name" value="B-ZIP TRANSCRIPTION FACTOR (EUROFUNG)-RELATED"/>
    <property type="match status" value="1"/>
</dbReference>
<feature type="domain" description="BZIP" evidence="3">
    <location>
        <begin position="83"/>
        <end position="130"/>
    </location>
</feature>
<dbReference type="AlphaFoldDB" id="A0A423WBX1"/>